<dbReference type="InParanoid" id="A0A1Y2GU89"/>
<accession>A0A1Y2GU89</accession>
<dbReference type="EMBL" id="MCFF01000009">
    <property type="protein sequence ID" value="ORZ23809.1"/>
    <property type="molecule type" value="Genomic_DNA"/>
</dbReference>
<comment type="caution">
    <text evidence="2">The sequence shown here is derived from an EMBL/GenBank/DDBJ whole genome shotgun (WGS) entry which is preliminary data.</text>
</comment>
<keyword evidence="3" id="KW-1185">Reference proteome</keyword>
<dbReference type="OrthoDB" id="2392043at2759"/>
<feature type="compositionally biased region" description="Basic and acidic residues" evidence="1">
    <location>
        <begin position="40"/>
        <end position="56"/>
    </location>
</feature>
<organism evidence="2 3">
    <name type="scientific">Lobosporangium transversale</name>
    <dbReference type="NCBI Taxonomy" id="64571"/>
    <lineage>
        <taxon>Eukaryota</taxon>
        <taxon>Fungi</taxon>
        <taxon>Fungi incertae sedis</taxon>
        <taxon>Mucoromycota</taxon>
        <taxon>Mortierellomycotina</taxon>
        <taxon>Mortierellomycetes</taxon>
        <taxon>Mortierellales</taxon>
        <taxon>Mortierellaceae</taxon>
        <taxon>Lobosporangium</taxon>
    </lineage>
</organism>
<dbReference type="AlphaFoldDB" id="A0A1Y2GU89"/>
<protein>
    <submittedName>
        <fullName evidence="2">Uncharacterized protein</fullName>
    </submittedName>
</protein>
<proteinExistence type="predicted"/>
<name>A0A1Y2GU89_9FUNG</name>
<sequence>MDFKNYSGNDEGTHSVHQQSIMFSGEWMTFPTMSVPVGNDKNKNGERSSSNKEHGPSDSLQVKQTSINDSDRRLHLDNMRSLLHPITQLTSMNPCSQSIDGNANVNGYPPVSIQDAKLFIDFYDICFPTLSQVSNDRRLLPQLKQEMGVQMLEDFGGQLLSLQTIDPTHTEHLRKTIQRWSYSSVE</sequence>
<evidence type="ECO:0000313" key="3">
    <source>
        <dbReference type="Proteomes" id="UP000193648"/>
    </source>
</evidence>
<evidence type="ECO:0000256" key="1">
    <source>
        <dbReference type="SAM" id="MobiDB-lite"/>
    </source>
</evidence>
<feature type="region of interest" description="Disordered" evidence="1">
    <location>
        <begin position="34"/>
        <end position="71"/>
    </location>
</feature>
<reference evidence="2 3" key="1">
    <citation type="submission" date="2016-07" db="EMBL/GenBank/DDBJ databases">
        <title>Pervasive Adenine N6-methylation of Active Genes in Fungi.</title>
        <authorList>
            <consortium name="DOE Joint Genome Institute"/>
            <person name="Mondo S.J."/>
            <person name="Dannebaum R.O."/>
            <person name="Kuo R.C."/>
            <person name="Labutti K."/>
            <person name="Haridas S."/>
            <person name="Kuo A."/>
            <person name="Salamov A."/>
            <person name="Ahrendt S.R."/>
            <person name="Lipzen A."/>
            <person name="Sullivan W."/>
            <person name="Andreopoulos W.B."/>
            <person name="Clum A."/>
            <person name="Lindquist E."/>
            <person name="Daum C."/>
            <person name="Ramamoorthy G.K."/>
            <person name="Gryganskyi A."/>
            <person name="Culley D."/>
            <person name="Magnuson J.K."/>
            <person name="James T.Y."/>
            <person name="O'Malley M.A."/>
            <person name="Stajich J.E."/>
            <person name="Spatafora J.W."/>
            <person name="Visel A."/>
            <person name="Grigoriev I.V."/>
        </authorList>
    </citation>
    <scope>NUCLEOTIDE SEQUENCE [LARGE SCALE GENOMIC DNA]</scope>
    <source>
        <strain evidence="2 3">NRRL 3116</strain>
    </source>
</reference>
<gene>
    <name evidence="2" type="ORF">BCR41DRAFT_420361</name>
</gene>
<feature type="compositionally biased region" description="Polar residues" evidence="1">
    <location>
        <begin position="58"/>
        <end position="68"/>
    </location>
</feature>
<dbReference type="GeneID" id="33571730"/>
<dbReference type="Proteomes" id="UP000193648">
    <property type="component" value="Unassembled WGS sequence"/>
</dbReference>
<evidence type="ECO:0000313" key="2">
    <source>
        <dbReference type="EMBL" id="ORZ23809.1"/>
    </source>
</evidence>
<dbReference type="RefSeq" id="XP_021883623.1">
    <property type="nucleotide sequence ID" value="XM_022029887.1"/>
</dbReference>